<keyword evidence="3" id="KW-1185">Reference proteome</keyword>
<feature type="transmembrane region" description="Helical" evidence="1">
    <location>
        <begin position="149"/>
        <end position="167"/>
    </location>
</feature>
<feature type="transmembrane region" description="Helical" evidence="1">
    <location>
        <begin position="173"/>
        <end position="193"/>
    </location>
</feature>
<gene>
    <name evidence="2" type="ORF">GCM10023186_16260</name>
</gene>
<feature type="transmembrane region" description="Helical" evidence="1">
    <location>
        <begin position="326"/>
        <end position="345"/>
    </location>
</feature>
<feature type="transmembrane region" description="Helical" evidence="1">
    <location>
        <begin position="205"/>
        <end position="228"/>
    </location>
</feature>
<feature type="transmembrane region" description="Helical" evidence="1">
    <location>
        <begin position="248"/>
        <end position="268"/>
    </location>
</feature>
<evidence type="ECO:0000313" key="2">
    <source>
        <dbReference type="EMBL" id="GAA4379077.1"/>
    </source>
</evidence>
<feature type="transmembrane region" description="Helical" evidence="1">
    <location>
        <begin position="383"/>
        <end position="401"/>
    </location>
</feature>
<protein>
    <recommendedName>
        <fullName evidence="4">Glycosyltransferase RgtA/B/C/D-like domain-containing protein</fullName>
    </recommendedName>
</protein>
<keyword evidence="1" id="KW-1133">Transmembrane helix</keyword>
<feature type="transmembrane region" description="Helical" evidence="1">
    <location>
        <begin position="357"/>
        <end position="377"/>
    </location>
</feature>
<name>A0ABP8IXS9_9BACT</name>
<sequence length="447" mass="51015">MKSKAVFWFTAVLVIFATFQARRWSNLGMFDYDAGGYYAYLPSAFIYHDLGGADWIETKHQQYRPDVPHAIGLTALPNGNTVPKYPLGVALANVPWFLAAHWYAPLAGYTPDGFTRPYQQAIALGGVVYAIIGLWLLRKLLLRYFPDGVTAWTLAGVGLGTNLLYYASYEANISHAPLFLWHTAMLYCVARWYEDFRWRHAVGLGLFMGLICLTRLSEIMYVLVPLGWGLLRWTDVVPRLQALWQHRGQLLVAVALAAAVLSLQFAFWQVTSGHWLLDTYVGEKFDFTRPHILDGLFSFRKGWLLYTPLMALALLGWLVVRRYVAAAWLPTLLLLPVVWYVTFSWEQWWYGGGFSARPLISLYPLLALSLASLVAYVGAEYRSWQPALAGLMGLFILLNVLQTWQYHRGILHWEHNTAELYFHNFFVVSRDQMWLPPGGITDIPPDH</sequence>
<proteinExistence type="predicted"/>
<evidence type="ECO:0000256" key="1">
    <source>
        <dbReference type="SAM" id="Phobius"/>
    </source>
</evidence>
<keyword evidence="1" id="KW-0812">Transmembrane</keyword>
<organism evidence="2 3">
    <name type="scientific">Hymenobacter koreensis</name>
    <dbReference type="NCBI Taxonomy" id="1084523"/>
    <lineage>
        <taxon>Bacteria</taxon>
        <taxon>Pseudomonadati</taxon>
        <taxon>Bacteroidota</taxon>
        <taxon>Cytophagia</taxon>
        <taxon>Cytophagales</taxon>
        <taxon>Hymenobacteraceae</taxon>
        <taxon>Hymenobacter</taxon>
    </lineage>
</organism>
<evidence type="ECO:0000313" key="3">
    <source>
        <dbReference type="Proteomes" id="UP001500454"/>
    </source>
</evidence>
<dbReference type="Proteomes" id="UP001500454">
    <property type="component" value="Unassembled WGS sequence"/>
</dbReference>
<dbReference type="RefSeq" id="WP_345222969.1">
    <property type="nucleotide sequence ID" value="NZ_BAABHA010000002.1"/>
</dbReference>
<dbReference type="EMBL" id="BAABHA010000002">
    <property type="protein sequence ID" value="GAA4379077.1"/>
    <property type="molecule type" value="Genomic_DNA"/>
</dbReference>
<feature type="transmembrane region" description="Helical" evidence="1">
    <location>
        <begin position="118"/>
        <end position="137"/>
    </location>
</feature>
<accession>A0ABP8IXS9</accession>
<reference evidence="3" key="1">
    <citation type="journal article" date="2019" name="Int. J. Syst. Evol. Microbiol.">
        <title>The Global Catalogue of Microorganisms (GCM) 10K type strain sequencing project: providing services to taxonomists for standard genome sequencing and annotation.</title>
        <authorList>
            <consortium name="The Broad Institute Genomics Platform"/>
            <consortium name="The Broad Institute Genome Sequencing Center for Infectious Disease"/>
            <person name="Wu L."/>
            <person name="Ma J."/>
        </authorList>
    </citation>
    <scope>NUCLEOTIDE SEQUENCE [LARGE SCALE GENOMIC DNA]</scope>
    <source>
        <strain evidence="3">JCM 17924</strain>
    </source>
</reference>
<comment type="caution">
    <text evidence="2">The sequence shown here is derived from an EMBL/GenBank/DDBJ whole genome shotgun (WGS) entry which is preliminary data.</text>
</comment>
<feature type="transmembrane region" description="Helical" evidence="1">
    <location>
        <begin position="303"/>
        <end position="320"/>
    </location>
</feature>
<keyword evidence="1" id="KW-0472">Membrane</keyword>
<evidence type="ECO:0008006" key="4">
    <source>
        <dbReference type="Google" id="ProtNLM"/>
    </source>
</evidence>